<dbReference type="Gene3D" id="2.40.50.100">
    <property type="match status" value="1"/>
</dbReference>
<name>A0A7S7AXT8_9SPIR</name>
<dbReference type="NCBIfam" id="TIGR01730">
    <property type="entry name" value="RND_mfp"/>
    <property type="match status" value="1"/>
</dbReference>
<dbReference type="InterPro" id="IPR050465">
    <property type="entry name" value="UPF0194_transport"/>
</dbReference>
<keyword evidence="4" id="KW-0812">Transmembrane</keyword>
<dbReference type="Proteomes" id="UP000593915">
    <property type="component" value="Chromosome"/>
</dbReference>
<keyword evidence="4" id="KW-1133">Transmembrane helix</keyword>
<feature type="transmembrane region" description="Helical" evidence="4">
    <location>
        <begin position="21"/>
        <end position="38"/>
    </location>
</feature>
<protein>
    <submittedName>
        <fullName evidence="5">Efflux RND transporter periplasmic adaptor subunit</fullName>
    </submittedName>
</protein>
<comment type="subcellular location">
    <subcellularLocation>
        <location evidence="1">Cell envelope</location>
    </subcellularLocation>
</comment>
<dbReference type="GeneID" id="301089112"/>
<dbReference type="InterPro" id="IPR006143">
    <property type="entry name" value="RND_pump_MFP"/>
</dbReference>
<accession>A0A7S7AXT8</accession>
<keyword evidence="4" id="KW-0472">Membrane</keyword>
<dbReference type="RefSeq" id="WP_020964209.1">
    <property type="nucleotide sequence ID" value="NZ_CP045670.1"/>
</dbReference>
<dbReference type="GO" id="GO:0030313">
    <property type="term" value="C:cell envelope"/>
    <property type="evidence" value="ECO:0007669"/>
    <property type="project" value="UniProtKB-SubCell"/>
</dbReference>
<proteinExistence type="inferred from homology"/>
<evidence type="ECO:0000256" key="4">
    <source>
        <dbReference type="SAM" id="Phobius"/>
    </source>
</evidence>
<dbReference type="AlphaFoldDB" id="A0A7S7AXT8"/>
<reference evidence="5 6" key="1">
    <citation type="submission" date="2020-09" db="EMBL/GenBank/DDBJ databases">
        <title>Characterization of Treponema spp. from bovine digital dermatitis in Korea.</title>
        <authorList>
            <person name="Espiritu H.M."/>
            <person name="Cho Y.I."/>
            <person name="Mamuad L."/>
        </authorList>
    </citation>
    <scope>NUCLEOTIDE SEQUENCE [LARGE SCALE GENOMIC DNA]</scope>
    <source>
        <strain evidence="5 6">KS1</strain>
    </source>
</reference>
<dbReference type="EMBL" id="CP061839">
    <property type="protein sequence ID" value="QOW61531.1"/>
    <property type="molecule type" value="Genomic_DNA"/>
</dbReference>
<comment type="similarity">
    <text evidence="2">Belongs to the membrane fusion protein (MFP) (TC 8.A.1) family.</text>
</comment>
<dbReference type="GO" id="GO:0016020">
    <property type="term" value="C:membrane"/>
    <property type="evidence" value="ECO:0007669"/>
    <property type="project" value="InterPro"/>
</dbReference>
<dbReference type="SUPFAM" id="SSF111369">
    <property type="entry name" value="HlyD-like secretion proteins"/>
    <property type="match status" value="1"/>
</dbReference>
<evidence type="ECO:0000313" key="5">
    <source>
        <dbReference type="EMBL" id="QOW61531.1"/>
    </source>
</evidence>
<evidence type="ECO:0000256" key="1">
    <source>
        <dbReference type="ARBA" id="ARBA00004196"/>
    </source>
</evidence>
<dbReference type="Gene3D" id="2.40.420.20">
    <property type="match status" value="1"/>
</dbReference>
<evidence type="ECO:0000256" key="3">
    <source>
        <dbReference type="ARBA" id="ARBA00023054"/>
    </source>
</evidence>
<evidence type="ECO:0000313" key="6">
    <source>
        <dbReference type="Proteomes" id="UP000593915"/>
    </source>
</evidence>
<evidence type="ECO:0000256" key="2">
    <source>
        <dbReference type="ARBA" id="ARBA00009477"/>
    </source>
</evidence>
<dbReference type="GO" id="GO:0022857">
    <property type="term" value="F:transmembrane transporter activity"/>
    <property type="evidence" value="ECO:0007669"/>
    <property type="project" value="InterPro"/>
</dbReference>
<sequence>MERTEFEKKKANKRKKRIKKIFISIAVVVLLSVLYMLYKAAFTKTKAGNFSTVTVRKETIKEQIQISGYIEPAQKQVLQALGDGIVKRVNVKEGDSVKKGDLIFALDSTQQELQVEKQELAIAQESVRGSSRQLTLMQEELKMLKLQLRDRSIYAKFDGIIAALDISEGTYAKAQNNFGTLIDRSFLKATVTVAETDASRLSVGQKTLLNFQAVPGVEVEGKVIAYPSIARRDSERGNTVLDVKIVVENPHKDILPGYSFSGIIVAGENQTILYVEQNAIFYEEGEPYVRKVVNGNSVEKVKVEVTAYINGFVKILSGLQEGDVLDITSTSNNGR</sequence>
<dbReference type="PANTHER" id="PTHR32347">
    <property type="entry name" value="EFFLUX SYSTEM COMPONENT YKNX-RELATED"/>
    <property type="match status" value="1"/>
</dbReference>
<organism evidence="5 6">
    <name type="scientific">Treponema pedis</name>
    <dbReference type="NCBI Taxonomy" id="409322"/>
    <lineage>
        <taxon>Bacteria</taxon>
        <taxon>Pseudomonadati</taxon>
        <taxon>Spirochaetota</taxon>
        <taxon>Spirochaetia</taxon>
        <taxon>Spirochaetales</taxon>
        <taxon>Treponemataceae</taxon>
        <taxon>Treponema</taxon>
    </lineage>
</organism>
<gene>
    <name evidence="5" type="ORF">IFE08_03860</name>
</gene>
<dbReference type="Gene3D" id="2.40.30.170">
    <property type="match status" value="1"/>
</dbReference>
<keyword evidence="3" id="KW-0175">Coiled coil</keyword>